<dbReference type="PANTHER" id="PTHR24043">
    <property type="entry name" value="SCAVENGER RECEPTOR CLASS F"/>
    <property type="match status" value="1"/>
</dbReference>
<evidence type="ECO:0000259" key="8">
    <source>
        <dbReference type="PROSITE" id="PS50026"/>
    </source>
</evidence>
<proteinExistence type="predicted"/>
<feature type="domain" description="EGF-like" evidence="8">
    <location>
        <begin position="75"/>
        <end position="110"/>
    </location>
</feature>
<evidence type="ECO:0000256" key="1">
    <source>
        <dbReference type="ARBA" id="ARBA00022536"/>
    </source>
</evidence>
<name>A0ABM0MYV6_SACKO</name>
<feature type="signal peptide" evidence="7">
    <location>
        <begin position="1"/>
        <end position="27"/>
    </location>
</feature>
<reference evidence="10" key="1">
    <citation type="submission" date="2025-08" db="UniProtKB">
        <authorList>
            <consortium name="RefSeq"/>
        </authorList>
    </citation>
    <scope>IDENTIFICATION</scope>
    <source>
        <tissue evidence="10">Testes</tissue>
    </source>
</reference>
<keyword evidence="7" id="KW-0732">Signal</keyword>
<keyword evidence="6" id="KW-0472">Membrane</keyword>
<evidence type="ECO:0000256" key="6">
    <source>
        <dbReference type="SAM" id="Phobius"/>
    </source>
</evidence>
<feature type="region of interest" description="Disordered" evidence="5">
    <location>
        <begin position="535"/>
        <end position="556"/>
    </location>
</feature>
<dbReference type="Pfam" id="PF00053">
    <property type="entry name" value="EGF_laminin"/>
    <property type="match status" value="1"/>
</dbReference>
<comment type="caution">
    <text evidence="4">Lacks conserved residue(s) required for the propagation of feature annotation.</text>
</comment>
<dbReference type="InterPro" id="IPR042635">
    <property type="entry name" value="MEGF10/SREC1/2-like"/>
</dbReference>
<keyword evidence="6" id="KW-0812">Transmembrane</keyword>
<sequence>MTVNRLHGSCLVVVLSLYMAYLSVTMSQNSIQVDPTTEHACRSNRLSATEWLYKCCDGYYNYNYTTCLECKPGYYGDGCFSNCQCENGAACSNVDGSCTCQDGYYGNTCALPCNCKNGADCSMADGSCTCQPGYYGTLCGKSCNCPDNSVCSQTADDCVCVDGFYGADCDGRCNCSNNAICDPIEGTCSCKPGYYGRECRYRCDCYNGARCGSTDPHQCVCPNEWAGSRCINCVDDGNYCKDKCLHCYNGHTCKATEQTCDCSPGWQGNRCDETCNVGFYGDGCSEECMCENGGTCHHVTGACTCTPGWIGNNCTEKCPVNCQDCTKVDEIVCTSCKSGWIGSKCEKSCKPGTYGTMCTNICPYCDGSYCYHVDGSCDCPHSSTGVALNRCGENACGCLNGGKCNTTSLLCDCLDAWLGDYCNETFLLKESSNDSENQNSNNGTKSKIGSSSSLIDIIATVAVIVAVMICVVVVIVVYVMRRRKKNNKKSNELYITQPTSTIAYDTSQDYAIISNEPRTDTDIFSSTLRYAEITDEKKDQTNIRPPESPKNQQRDTVNLPLLSNRAECPDNMTASDPDEHIYAEPFQHEQHVDRPAEKVKSAPIEAYQIVPLTEGHAEPENADLYDHTNWQPRERSDQETLEEYNELNLNKDTRTRDHIYNTLTKW</sequence>
<dbReference type="PROSITE" id="PS50026">
    <property type="entry name" value="EGF_3"/>
    <property type="match status" value="5"/>
</dbReference>
<dbReference type="PANTHER" id="PTHR24043:SF8">
    <property type="entry name" value="EGF-LIKE DOMAIN-CONTAINING PROTEIN"/>
    <property type="match status" value="1"/>
</dbReference>
<feature type="domain" description="EGF-like" evidence="8">
    <location>
        <begin position="165"/>
        <end position="200"/>
    </location>
</feature>
<feature type="disulfide bond" evidence="4">
    <location>
        <begin position="262"/>
        <end position="271"/>
    </location>
</feature>
<feature type="chain" id="PRO_5045235456" evidence="7">
    <location>
        <begin position="28"/>
        <end position="666"/>
    </location>
</feature>
<feature type="domain" description="EGF-like" evidence="8">
    <location>
        <begin position="280"/>
        <end position="315"/>
    </location>
</feature>
<dbReference type="Pfam" id="PF12661">
    <property type="entry name" value="hEGF"/>
    <property type="match status" value="2"/>
</dbReference>
<evidence type="ECO:0000256" key="7">
    <source>
        <dbReference type="SAM" id="SignalP"/>
    </source>
</evidence>
<dbReference type="PROSITE" id="PS00022">
    <property type="entry name" value="EGF_1"/>
    <property type="match status" value="7"/>
</dbReference>
<evidence type="ECO:0000313" key="10">
    <source>
        <dbReference type="RefSeq" id="XP_006825197.1"/>
    </source>
</evidence>
<feature type="disulfide bond" evidence="4">
    <location>
        <begin position="305"/>
        <end position="314"/>
    </location>
</feature>
<keyword evidence="2" id="KW-0677">Repeat</keyword>
<dbReference type="SMART" id="SM00261">
    <property type="entry name" value="FU"/>
    <property type="match status" value="1"/>
</dbReference>
<feature type="disulfide bond" evidence="4">
    <location>
        <begin position="100"/>
        <end position="109"/>
    </location>
</feature>
<dbReference type="InterPro" id="IPR013032">
    <property type="entry name" value="EGF-like_CS"/>
</dbReference>
<organism evidence="9 10">
    <name type="scientific">Saccoglossus kowalevskii</name>
    <name type="common">Acorn worm</name>
    <dbReference type="NCBI Taxonomy" id="10224"/>
    <lineage>
        <taxon>Eukaryota</taxon>
        <taxon>Metazoa</taxon>
        <taxon>Hemichordata</taxon>
        <taxon>Enteropneusta</taxon>
        <taxon>Harrimaniidae</taxon>
        <taxon>Saccoglossus</taxon>
    </lineage>
</organism>
<evidence type="ECO:0000256" key="4">
    <source>
        <dbReference type="PROSITE-ProRule" id="PRU00076"/>
    </source>
</evidence>
<evidence type="ECO:0000256" key="3">
    <source>
        <dbReference type="ARBA" id="ARBA00023157"/>
    </source>
</evidence>
<dbReference type="InterPro" id="IPR000742">
    <property type="entry name" value="EGF"/>
</dbReference>
<evidence type="ECO:0000256" key="5">
    <source>
        <dbReference type="SAM" id="MobiDB-lite"/>
    </source>
</evidence>
<dbReference type="Proteomes" id="UP000694865">
    <property type="component" value="Unplaced"/>
</dbReference>
<feature type="domain" description="EGF-like" evidence="8">
    <location>
        <begin position="236"/>
        <end position="272"/>
    </location>
</feature>
<feature type="transmembrane region" description="Helical" evidence="6">
    <location>
        <begin position="457"/>
        <end position="480"/>
    </location>
</feature>
<dbReference type="PRINTS" id="PR00011">
    <property type="entry name" value="EGFLAMININ"/>
</dbReference>
<keyword evidence="6" id="KW-1133">Transmembrane helix</keyword>
<dbReference type="InterPro" id="IPR006212">
    <property type="entry name" value="Furin_repeat"/>
</dbReference>
<dbReference type="Gene3D" id="2.170.300.10">
    <property type="entry name" value="Tie2 ligand-binding domain superfamily"/>
    <property type="match status" value="3"/>
</dbReference>
<evidence type="ECO:0000256" key="2">
    <source>
        <dbReference type="ARBA" id="ARBA00022737"/>
    </source>
</evidence>
<dbReference type="InterPro" id="IPR002049">
    <property type="entry name" value="LE_dom"/>
</dbReference>
<dbReference type="RefSeq" id="XP_006825197.1">
    <property type="nucleotide sequence ID" value="XM_006825134.1"/>
</dbReference>
<keyword evidence="3 4" id="KW-1015">Disulfide bond</keyword>
<feature type="domain" description="EGF-like" evidence="8">
    <location>
        <begin position="392"/>
        <end position="423"/>
    </location>
</feature>
<keyword evidence="1 4" id="KW-0245">EGF-like domain</keyword>
<accession>A0ABM0MYV6</accession>
<keyword evidence="9" id="KW-1185">Reference proteome</keyword>
<protein>
    <submittedName>
        <fullName evidence="10">Multiple epidermal growth factor-like domains protein 11-like</fullName>
    </submittedName>
</protein>
<dbReference type="GeneID" id="102804692"/>
<feature type="disulfide bond" evidence="4">
    <location>
        <begin position="413"/>
        <end position="422"/>
    </location>
</feature>
<gene>
    <name evidence="10" type="primary">LOC102804692</name>
</gene>
<feature type="disulfide bond" evidence="4">
    <location>
        <begin position="190"/>
        <end position="199"/>
    </location>
</feature>
<evidence type="ECO:0000313" key="9">
    <source>
        <dbReference type="Proteomes" id="UP000694865"/>
    </source>
</evidence>
<dbReference type="SMART" id="SM00181">
    <property type="entry name" value="EGF"/>
    <property type="match status" value="8"/>
</dbReference>